<organism evidence="1 2">
    <name type="scientific">Corynebacterium minutissimum</name>
    <dbReference type="NCBI Taxonomy" id="38301"/>
    <lineage>
        <taxon>Bacteria</taxon>
        <taxon>Bacillati</taxon>
        <taxon>Actinomycetota</taxon>
        <taxon>Actinomycetes</taxon>
        <taxon>Mycobacteriales</taxon>
        <taxon>Corynebacteriaceae</taxon>
        <taxon>Corynebacterium</taxon>
    </lineage>
</organism>
<protein>
    <submittedName>
        <fullName evidence="1">Uncharacterized protein</fullName>
    </submittedName>
</protein>
<evidence type="ECO:0000313" key="1">
    <source>
        <dbReference type="EMBL" id="KKO80644.1"/>
    </source>
</evidence>
<dbReference type="Proteomes" id="UP000034245">
    <property type="component" value="Unassembled WGS sequence"/>
</dbReference>
<dbReference type="EMBL" id="LAYQ01000008">
    <property type="protein sequence ID" value="KKO80644.1"/>
    <property type="molecule type" value="Genomic_DNA"/>
</dbReference>
<name>A0ACC4UCN9_9CORY</name>
<gene>
    <name evidence="1" type="ORF">WU87_03300</name>
</gene>
<sequence>MSNPTRQEIIDAYESLDFLCVSLFNNPDTRLEKLAAAQTAIEKVLPPKPQPTMAEVEWDGDKHYMAEAEVGENKLIMLQPDLIGRIRCFDPESGKVMLAIEPEDVTPTGRRYTLTEVQE</sequence>
<keyword evidence="2" id="KW-1185">Reference proteome</keyword>
<proteinExistence type="predicted"/>
<reference evidence="1" key="1">
    <citation type="submission" date="2015-04" db="EMBL/GenBank/DDBJ databases">
        <title>Draft Genome Sequences of Three Species of Emerging Human-Pathogenic Corynebacteria.</title>
        <authorList>
            <person name="Pacheco L.G."/>
            <person name="Mattos-Guaraldi A.L."/>
            <person name="Santos C.S."/>
            <person name="Veras A.O."/>
            <person name="Guimaraes L.C."/>
            <person name="Abreu V."/>
            <person name="Pereira F.L."/>
            <person name="Soares S.C."/>
            <person name="Dorella F.A."/>
            <person name="Carvalho A.F."/>
            <person name="Leal C.G."/>
            <person name="Figueiredo H.C."/>
            <person name="Ramos J.N."/>
            <person name="Vieira V."/>
            <person name="Farfour E."/>
            <person name="Guiso N."/>
            <person name="Hirata R.Jr."/>
            <person name="Ramos R.T."/>
            <person name="Azevedo V."/>
            <person name="Silva A."/>
        </authorList>
    </citation>
    <scope>NUCLEOTIDE SEQUENCE</scope>
    <source>
        <strain evidence="1">1941</strain>
    </source>
</reference>
<accession>A0ACC4UCN9</accession>
<evidence type="ECO:0000313" key="2">
    <source>
        <dbReference type="Proteomes" id="UP000034245"/>
    </source>
</evidence>
<comment type="caution">
    <text evidence="1">The sequence shown here is derived from an EMBL/GenBank/DDBJ whole genome shotgun (WGS) entry which is preliminary data.</text>
</comment>